<name>A0A9W7KTZ9_9STRA</name>
<reference evidence="2" key="1">
    <citation type="journal article" date="2023" name="Commun. Biol.">
        <title>Genome analysis of Parmales, the sister group of diatoms, reveals the evolutionary specialization of diatoms from phago-mixotrophs to photoautotrophs.</title>
        <authorList>
            <person name="Ban H."/>
            <person name="Sato S."/>
            <person name="Yoshikawa S."/>
            <person name="Yamada K."/>
            <person name="Nakamura Y."/>
            <person name="Ichinomiya M."/>
            <person name="Sato N."/>
            <person name="Blanc-Mathieu R."/>
            <person name="Endo H."/>
            <person name="Kuwata A."/>
            <person name="Ogata H."/>
        </authorList>
    </citation>
    <scope>NUCLEOTIDE SEQUENCE [LARGE SCALE GENOMIC DNA]</scope>
    <source>
        <strain evidence="2">NIES 3700</strain>
    </source>
</reference>
<sequence length="237" mass="28131">MRTCGAHSWYKHMSLLNASYSFQFILKPYVNMRLIDNKYIEYLEDDGTRFHYTWTTTKKYRESYGILDYYQNYECDTWGKNDFTVIDYPDKEENKKRSKFDNELVRSNNVPVTSIIHSNSIQYYKCAWKLFKDGVDLRESSPQSLVEGTLSRRHYSDKDRLPETTIKFFEGLQAFIDLVAERLHQMTEMAKAIVNVYENVGAFEDGGREECERGVVEGLYERLFKDVKRAVRDGYMY</sequence>
<keyword evidence="2" id="KW-1185">Reference proteome</keyword>
<dbReference type="OrthoDB" id="10519381at2759"/>
<dbReference type="Proteomes" id="UP001165122">
    <property type="component" value="Unassembled WGS sequence"/>
</dbReference>
<organism evidence="1 2">
    <name type="scientific">Triparma laevis f. longispina</name>
    <dbReference type="NCBI Taxonomy" id="1714387"/>
    <lineage>
        <taxon>Eukaryota</taxon>
        <taxon>Sar</taxon>
        <taxon>Stramenopiles</taxon>
        <taxon>Ochrophyta</taxon>
        <taxon>Bolidophyceae</taxon>
        <taxon>Parmales</taxon>
        <taxon>Triparmaceae</taxon>
        <taxon>Triparma</taxon>
    </lineage>
</organism>
<proteinExistence type="predicted"/>
<protein>
    <submittedName>
        <fullName evidence="1">Uncharacterized protein</fullName>
    </submittedName>
</protein>
<dbReference type="AlphaFoldDB" id="A0A9W7KTZ9"/>
<evidence type="ECO:0000313" key="2">
    <source>
        <dbReference type="Proteomes" id="UP001165122"/>
    </source>
</evidence>
<dbReference type="EMBL" id="BRXW01000160">
    <property type="protein sequence ID" value="GMI11271.1"/>
    <property type="molecule type" value="Genomic_DNA"/>
</dbReference>
<evidence type="ECO:0000313" key="1">
    <source>
        <dbReference type="EMBL" id="GMI11271.1"/>
    </source>
</evidence>
<gene>
    <name evidence="1" type="ORF">TrLO_g10479</name>
</gene>
<comment type="caution">
    <text evidence="1">The sequence shown here is derived from an EMBL/GenBank/DDBJ whole genome shotgun (WGS) entry which is preliminary data.</text>
</comment>
<accession>A0A9W7KTZ9</accession>